<dbReference type="EMBL" id="JAUNQW010000001">
    <property type="protein sequence ID" value="MDO5456805.1"/>
    <property type="molecule type" value="Genomic_DNA"/>
</dbReference>
<dbReference type="Proteomes" id="UP001171751">
    <property type="component" value="Unassembled WGS sequence"/>
</dbReference>
<dbReference type="CDD" id="cd06325">
    <property type="entry name" value="PBP1_ABC_unchar_transporter"/>
    <property type="match status" value="1"/>
</dbReference>
<dbReference type="PANTHER" id="PTHR35271">
    <property type="entry name" value="ABC TRANSPORTER, SUBSTRATE-BINDING LIPOPROTEIN-RELATED"/>
    <property type="match status" value="1"/>
</dbReference>
<accession>A0AA43RNG6</accession>
<dbReference type="SUPFAM" id="SSF53822">
    <property type="entry name" value="Periplasmic binding protein-like I"/>
    <property type="match status" value="1"/>
</dbReference>
<dbReference type="PANTHER" id="PTHR35271:SF1">
    <property type="entry name" value="ABC TRANSPORTER, SUBSTRATE-BINDING LIPOPROTEIN"/>
    <property type="match status" value="1"/>
</dbReference>
<dbReference type="InterPro" id="IPR007487">
    <property type="entry name" value="ABC_transpt-TYRBP-like"/>
</dbReference>
<protein>
    <submittedName>
        <fullName evidence="1">ABC transporter substrate-binding protein</fullName>
    </submittedName>
</protein>
<proteinExistence type="predicted"/>
<evidence type="ECO:0000313" key="2">
    <source>
        <dbReference type="Proteomes" id="UP001171751"/>
    </source>
</evidence>
<name>A0AA43RNG6_9LACT</name>
<gene>
    <name evidence="1" type="ORF">Q4F26_00530</name>
</gene>
<reference evidence="1" key="1">
    <citation type="submission" date="2023-07" db="EMBL/GenBank/DDBJ databases">
        <title>Between Cages and Wild: Unraveling the Impact of Captivity on Animal Microbiomes and Antimicrobial Resistance.</title>
        <authorList>
            <person name="Schmartz G.P."/>
            <person name="Rehner J."/>
            <person name="Schuff M.J."/>
            <person name="Becker S.L."/>
            <person name="Kravczyk M."/>
            <person name="Gurevich A."/>
            <person name="Francke R."/>
            <person name="Mueller R."/>
            <person name="Keller V."/>
            <person name="Keller A."/>
        </authorList>
    </citation>
    <scope>NUCLEOTIDE SEQUENCE</scope>
    <source>
        <strain evidence="1">S39M_St_73</strain>
    </source>
</reference>
<dbReference type="Pfam" id="PF04392">
    <property type="entry name" value="ABC_sub_bind"/>
    <property type="match status" value="1"/>
</dbReference>
<dbReference type="Gene3D" id="3.40.50.2300">
    <property type="match status" value="2"/>
</dbReference>
<keyword evidence="2" id="KW-1185">Reference proteome</keyword>
<organism evidence="1 2">
    <name type="scientific">Atopococcus tabaci</name>
    <dbReference type="NCBI Taxonomy" id="269774"/>
    <lineage>
        <taxon>Bacteria</taxon>
        <taxon>Bacillati</taxon>
        <taxon>Bacillota</taxon>
        <taxon>Bacilli</taxon>
        <taxon>Lactobacillales</taxon>
        <taxon>Carnobacteriaceae</taxon>
        <taxon>Atopococcus</taxon>
    </lineage>
</organism>
<comment type="caution">
    <text evidence="1">The sequence shown here is derived from an EMBL/GenBank/DDBJ whole genome shotgun (WGS) entry which is preliminary data.</text>
</comment>
<sequence>MKRLIASFSVLFLFLVFGAVYYYTSNPMETDENQVTSAGDGQETEDLIQVGLIQFISHDSLDAISQGAIDALSDYDYVDEETISLDLQNGQGDQSNLSSISTQFVNGEMDLIIAVATPAAQAAANATGEIPIVLAGITDPEAAGLVASNEQPETNVSGVSDMTPVAEQLELIRQLHPEAEKLGVIYASSEVNGQIQADLAEELAADYGFTPVIQTVSSTNDVNQVSQQLAEEVDVMWIPNDNIVASAFPTVIENASAAGVAVYPAVDIMVAQGGLATIGINQYQLGYQAGMMAVRVLQDGTDLSTTPVEQASQFDLVINFEQAERLNVDIPDEMAEEAIDAASLESGDD</sequence>
<evidence type="ECO:0000313" key="1">
    <source>
        <dbReference type="EMBL" id="MDO5456805.1"/>
    </source>
</evidence>
<dbReference type="AlphaFoldDB" id="A0AA43RNG6"/>
<dbReference type="InterPro" id="IPR028082">
    <property type="entry name" value="Peripla_BP_I"/>
</dbReference>